<gene>
    <name evidence="7" type="ORF">DBW96_04120</name>
</gene>
<dbReference type="PANTHER" id="PTHR30474:SF1">
    <property type="entry name" value="PEPTIDOGLYCAN GLYCOSYLTRANSFERASE MRDB"/>
    <property type="match status" value="1"/>
</dbReference>
<dbReference type="PANTHER" id="PTHR30474">
    <property type="entry name" value="CELL CYCLE PROTEIN"/>
    <property type="match status" value="1"/>
</dbReference>
<protein>
    <submittedName>
        <fullName evidence="7">Rod shape-determining protein RodA</fullName>
    </submittedName>
</protein>
<comment type="caution">
    <text evidence="7">The sequence shown here is derived from an EMBL/GenBank/DDBJ whole genome shotgun (WGS) entry which is preliminary data.</text>
</comment>
<evidence type="ECO:0000313" key="8">
    <source>
        <dbReference type="Proteomes" id="UP000253307"/>
    </source>
</evidence>
<feature type="transmembrane region" description="Helical" evidence="6">
    <location>
        <begin position="132"/>
        <end position="149"/>
    </location>
</feature>
<dbReference type="GO" id="GO:0015648">
    <property type="term" value="F:lipid-linked peptidoglycan transporter activity"/>
    <property type="evidence" value="ECO:0007669"/>
    <property type="project" value="TreeGrafter"/>
</dbReference>
<keyword evidence="2 6" id="KW-0812">Transmembrane</keyword>
<evidence type="ECO:0000313" key="7">
    <source>
        <dbReference type="EMBL" id="RCL39827.1"/>
    </source>
</evidence>
<dbReference type="GO" id="GO:0051301">
    <property type="term" value="P:cell division"/>
    <property type="evidence" value="ECO:0007669"/>
    <property type="project" value="InterPro"/>
</dbReference>
<feature type="transmembrane region" description="Helical" evidence="6">
    <location>
        <begin position="6"/>
        <end position="29"/>
    </location>
</feature>
<evidence type="ECO:0000256" key="4">
    <source>
        <dbReference type="ARBA" id="ARBA00022989"/>
    </source>
</evidence>
<dbReference type="AlphaFoldDB" id="A0A368BSI3"/>
<dbReference type="InterPro" id="IPR001182">
    <property type="entry name" value="FtsW/RodA"/>
</dbReference>
<evidence type="ECO:0000256" key="5">
    <source>
        <dbReference type="ARBA" id="ARBA00023136"/>
    </source>
</evidence>
<dbReference type="GO" id="GO:0008360">
    <property type="term" value="P:regulation of cell shape"/>
    <property type="evidence" value="ECO:0007669"/>
    <property type="project" value="UniProtKB-KW"/>
</dbReference>
<feature type="transmembrane region" description="Helical" evidence="6">
    <location>
        <begin position="65"/>
        <end position="84"/>
    </location>
</feature>
<feature type="transmembrane region" description="Helical" evidence="6">
    <location>
        <begin position="36"/>
        <end position="53"/>
    </location>
</feature>
<dbReference type="NCBIfam" id="TIGR02210">
    <property type="entry name" value="rodA_shape"/>
    <property type="match status" value="1"/>
</dbReference>
<dbReference type="Proteomes" id="UP000253307">
    <property type="component" value="Unassembled WGS sequence"/>
</dbReference>
<keyword evidence="3" id="KW-0133">Cell shape</keyword>
<accession>A0A368BSI3</accession>
<keyword evidence="5 6" id="KW-0472">Membrane</keyword>
<dbReference type="InterPro" id="IPR011923">
    <property type="entry name" value="RodA/MrdB"/>
</dbReference>
<feature type="transmembrane region" description="Helical" evidence="6">
    <location>
        <begin position="329"/>
        <end position="350"/>
    </location>
</feature>
<dbReference type="Pfam" id="PF01098">
    <property type="entry name" value="FTSW_RODA_SPOVE"/>
    <property type="match status" value="1"/>
</dbReference>
<name>A0A368BSI3_9GAMM</name>
<feature type="transmembrane region" description="Helical" evidence="6">
    <location>
        <begin position="161"/>
        <end position="190"/>
    </location>
</feature>
<comment type="subcellular location">
    <subcellularLocation>
        <location evidence="1">Membrane</location>
        <topology evidence="1">Multi-pass membrane protein</topology>
    </subcellularLocation>
</comment>
<organism evidence="7 8">
    <name type="scientific">SAR86 cluster bacterium</name>
    <dbReference type="NCBI Taxonomy" id="2030880"/>
    <lineage>
        <taxon>Bacteria</taxon>
        <taxon>Pseudomonadati</taxon>
        <taxon>Pseudomonadota</taxon>
        <taxon>Gammaproteobacteria</taxon>
        <taxon>SAR86 cluster</taxon>
    </lineage>
</organism>
<evidence type="ECO:0000256" key="2">
    <source>
        <dbReference type="ARBA" id="ARBA00022692"/>
    </source>
</evidence>
<evidence type="ECO:0000256" key="6">
    <source>
        <dbReference type="SAM" id="Phobius"/>
    </source>
</evidence>
<keyword evidence="4 6" id="KW-1133">Transmembrane helix</keyword>
<dbReference type="GO" id="GO:0032153">
    <property type="term" value="C:cell division site"/>
    <property type="evidence" value="ECO:0007669"/>
    <property type="project" value="TreeGrafter"/>
</dbReference>
<feature type="transmembrane region" description="Helical" evidence="6">
    <location>
        <begin position="263"/>
        <end position="284"/>
    </location>
</feature>
<evidence type="ECO:0000256" key="3">
    <source>
        <dbReference type="ARBA" id="ARBA00022960"/>
    </source>
</evidence>
<feature type="transmembrane region" description="Helical" evidence="6">
    <location>
        <begin position="296"/>
        <end position="323"/>
    </location>
</feature>
<evidence type="ECO:0000256" key="1">
    <source>
        <dbReference type="ARBA" id="ARBA00004141"/>
    </source>
</evidence>
<proteinExistence type="predicted"/>
<dbReference type="GO" id="GO:0005886">
    <property type="term" value="C:plasma membrane"/>
    <property type="evidence" value="ECO:0007669"/>
    <property type="project" value="TreeGrafter"/>
</dbReference>
<feature type="transmembrane region" description="Helical" evidence="6">
    <location>
        <begin position="96"/>
        <end position="120"/>
    </location>
</feature>
<dbReference type="EMBL" id="QOPE01000035">
    <property type="protein sequence ID" value="RCL39827.1"/>
    <property type="molecule type" value="Genomic_DNA"/>
</dbReference>
<sequence length="359" mass="40191">MIKKIYLDPYIFIGISLLAMVGVLILFSASEGDTTIVFKQSIYVVLGLILFLFVSQPDPDIYRRFSPLILFGTLVLVFIAYFFGPEINGARRWIRLFGFSFQPSELLKISLPLFLASFLFDKKLPINAKQTAISIFFILTCFLSVYIQPDLGTGLLIAASGFLVLFLAGLSWIFLGITIAAILIFSPFIWNNLLEPFQRDRIWTLFNPESDPYGSGWNIIQSKIAIGSGGFFGKGYGEGSQTHLNFLPETQTDFIFSVLAEEFGFIGVLLLLFLYASVLLRTFYLAVNARDRFCRLVIGGFIFTFGFNVMINLAMVIGLIPVVGMPLPFFSRGGTSLLSIFLMFGIITSMSTHKKFIPK</sequence>
<reference evidence="7 8" key="1">
    <citation type="journal article" date="2018" name="Microbiome">
        <title>Fine metagenomic profile of the Mediterranean stratified and mixed water columns revealed by assembly and recruitment.</title>
        <authorList>
            <person name="Haro-Moreno J.M."/>
            <person name="Lopez-Perez M."/>
            <person name="De La Torre J.R."/>
            <person name="Picazo A."/>
            <person name="Camacho A."/>
            <person name="Rodriguez-Valera F."/>
        </authorList>
    </citation>
    <scope>NUCLEOTIDE SEQUENCE [LARGE SCALE GENOMIC DNA]</scope>
    <source>
        <strain evidence="7">MED-G82</strain>
    </source>
</reference>